<evidence type="ECO:0000313" key="1">
    <source>
        <dbReference type="EMBL" id="KAF8903865.1"/>
    </source>
</evidence>
<dbReference type="EMBL" id="JADNYJ010000028">
    <property type="protein sequence ID" value="KAF8903865.1"/>
    <property type="molecule type" value="Genomic_DNA"/>
</dbReference>
<dbReference type="Proteomes" id="UP000724874">
    <property type="component" value="Unassembled WGS sequence"/>
</dbReference>
<name>A0A9P5NU44_GYMJU</name>
<comment type="caution">
    <text evidence="1">The sequence shown here is derived from an EMBL/GenBank/DDBJ whole genome shotgun (WGS) entry which is preliminary data.</text>
</comment>
<accession>A0A9P5NU44</accession>
<evidence type="ECO:0000313" key="2">
    <source>
        <dbReference type="Proteomes" id="UP000724874"/>
    </source>
</evidence>
<dbReference type="OrthoDB" id="3119524at2759"/>
<reference evidence="1" key="1">
    <citation type="submission" date="2020-11" db="EMBL/GenBank/DDBJ databases">
        <authorList>
            <consortium name="DOE Joint Genome Institute"/>
            <person name="Ahrendt S."/>
            <person name="Riley R."/>
            <person name="Andreopoulos W."/>
            <person name="LaButti K."/>
            <person name="Pangilinan J."/>
            <person name="Ruiz-duenas F.J."/>
            <person name="Barrasa J.M."/>
            <person name="Sanchez-Garcia M."/>
            <person name="Camarero S."/>
            <person name="Miyauchi S."/>
            <person name="Serrano A."/>
            <person name="Linde D."/>
            <person name="Babiker R."/>
            <person name="Drula E."/>
            <person name="Ayuso-Fernandez I."/>
            <person name="Pacheco R."/>
            <person name="Padilla G."/>
            <person name="Ferreira P."/>
            <person name="Barriuso J."/>
            <person name="Kellner H."/>
            <person name="Castanera R."/>
            <person name="Alfaro M."/>
            <person name="Ramirez L."/>
            <person name="Pisabarro A.G."/>
            <person name="Kuo A."/>
            <person name="Tritt A."/>
            <person name="Lipzen A."/>
            <person name="He G."/>
            <person name="Yan M."/>
            <person name="Ng V."/>
            <person name="Cullen D."/>
            <person name="Martin F."/>
            <person name="Rosso M.-N."/>
            <person name="Henrissat B."/>
            <person name="Hibbett D."/>
            <person name="Martinez A.T."/>
            <person name="Grigoriev I.V."/>
        </authorList>
    </citation>
    <scope>NUCLEOTIDE SEQUENCE</scope>
    <source>
        <strain evidence="1">AH 44721</strain>
    </source>
</reference>
<gene>
    <name evidence="1" type="ORF">CPB84DRAFT_1745982</name>
</gene>
<proteinExistence type="predicted"/>
<protein>
    <submittedName>
        <fullName evidence="1">Uncharacterized protein</fullName>
    </submittedName>
</protein>
<dbReference type="AlphaFoldDB" id="A0A9P5NU44"/>
<keyword evidence="2" id="KW-1185">Reference proteome</keyword>
<sequence>MAILDVKTCYCGLAKYPKKMKVYTFPHHDVLIDNRDGINLFDGEAYILEFSTKIIGPQYPVMISLSFFNGRHYQISLDRTSGEVRIDPGGIKGEFKSREADADITVRIEKESSTTLTSYVNGLAIDATSVPDSRVKSLWFTGTVWARKEYQDITLTVLDEYERKFVLIGRGGGDGYATSAQDDAGGGVGDVVLLEGGSSCSRRTVSPPDAAEMRLSATVAWPRAVDRVLGPAIYSAVQKRARGDSLSADSYDYFVYSRGFVWPKAVLQYTTSGYLAGILFVEKKTWAFLEQGKQGSLRCFAWYIFIGWGTVKTYFHKYKTGAYAELPLRINHHAKKASDYGARDGYVLNGPQFDEASTSCRRERWRIDVLIDVSVSEMYKVGNFKNEGSEPKAGYVRFLELGKVGEKGYGARTGALKEDAFSPAKAYEEGEVRATILCGHGTGVLKLGGTGFRVEDKKSSEESLERA</sequence>
<organism evidence="1 2">
    <name type="scientific">Gymnopilus junonius</name>
    <name type="common">Spectacular rustgill mushroom</name>
    <name type="synonym">Gymnopilus spectabilis subsp. junonius</name>
    <dbReference type="NCBI Taxonomy" id="109634"/>
    <lineage>
        <taxon>Eukaryota</taxon>
        <taxon>Fungi</taxon>
        <taxon>Dikarya</taxon>
        <taxon>Basidiomycota</taxon>
        <taxon>Agaricomycotina</taxon>
        <taxon>Agaricomycetes</taxon>
        <taxon>Agaricomycetidae</taxon>
        <taxon>Agaricales</taxon>
        <taxon>Agaricineae</taxon>
        <taxon>Hymenogastraceae</taxon>
        <taxon>Gymnopilus</taxon>
    </lineage>
</organism>